<evidence type="ECO:0000313" key="2">
    <source>
        <dbReference type="Proteomes" id="UP001234202"/>
    </source>
</evidence>
<comment type="caution">
    <text evidence="1">The sequence shown here is derived from an EMBL/GenBank/DDBJ whole genome shotgun (WGS) entry which is preliminary data.</text>
</comment>
<name>A0ACC2XRT0_9TREE</name>
<evidence type="ECO:0000313" key="1">
    <source>
        <dbReference type="EMBL" id="KAJ9126075.1"/>
    </source>
</evidence>
<protein>
    <submittedName>
        <fullName evidence="1">Uncharacterized protein</fullName>
    </submittedName>
</protein>
<dbReference type="EMBL" id="JASBWV010000006">
    <property type="protein sequence ID" value="KAJ9126075.1"/>
    <property type="molecule type" value="Genomic_DNA"/>
</dbReference>
<dbReference type="Proteomes" id="UP001234202">
    <property type="component" value="Unassembled WGS sequence"/>
</dbReference>
<organism evidence="1 2">
    <name type="scientific">Naganishia onofrii</name>
    <dbReference type="NCBI Taxonomy" id="1851511"/>
    <lineage>
        <taxon>Eukaryota</taxon>
        <taxon>Fungi</taxon>
        <taxon>Dikarya</taxon>
        <taxon>Basidiomycota</taxon>
        <taxon>Agaricomycotina</taxon>
        <taxon>Tremellomycetes</taxon>
        <taxon>Filobasidiales</taxon>
        <taxon>Filobasidiaceae</taxon>
        <taxon>Naganishia</taxon>
    </lineage>
</organism>
<sequence>MQVQVPLNPDVVQHDQSTAPGKERERDPILGGEISNITNGMTASNGTSTPQDNPPVKTNSDDPDSLDDDPQVLHNLAVTYLASQTHPLIIPSYASWFSFSTIHPLERRSLPEFFSGKNRSKTPAIYKDYRDFMMNTYRLNPSEYLTVTACRRNLAGDVGAIMRVHAFLEQWGLINYQVDPETRPAPLGPPFTGHFRVTLDTPKGLQPLHPGTRPPTNLPKPGTTTTTSSAQVAGSTTKPAAHPSNLDLRKTIYSGSSITTRPLTPSEAQKQITENAHELRARSGPTPKRTYTCETCGTDCSRTRYHSLKDGNYTLCVGCYTSGRFPGTMHSGGFVRMDEEAFKHALGSSTTNGTTNGNGMTVSAAAAVAEWTDQETLLLLEGIEMYDSDWDKVAHHVGTRSKEQCVMHFLQLPIEDDYLDEPDAQLGPLQYSTRVGGAGAGAGGAMEGLPFAQADNPVMSVVAFLASAVGPGVAAAAAQSALGELTNGLRSKVSAVAAAAVTGEKEKEGQEDKVLVEEKGMQDDEGKKPDGEAMDVDHPSVSDAAATQLTKDNATSESTTTAEATSSSSPSSSTLPRSQIERAAALALGAAAAKASTLAIHEERHIQSLLTRLIQAQTRKLESKITMFEKFEELLEQEKRNVELAKQAAFKDRVTLVQQLRQVQGLLKQAREQNIGVPNPEVVKAAQEMEASLASTSASSTVEVPTTGTTVTGAAAQPVEVPDPATSTYATLA</sequence>
<proteinExistence type="predicted"/>
<gene>
    <name evidence="1" type="ORF">QFC24_002347</name>
</gene>
<keyword evidence="2" id="KW-1185">Reference proteome</keyword>
<accession>A0ACC2XRT0</accession>
<reference evidence="1" key="1">
    <citation type="submission" date="2023-04" db="EMBL/GenBank/DDBJ databases">
        <title>Draft Genome sequencing of Naganishia species isolated from polar environments using Oxford Nanopore Technology.</title>
        <authorList>
            <person name="Leo P."/>
            <person name="Venkateswaran K."/>
        </authorList>
    </citation>
    <scope>NUCLEOTIDE SEQUENCE</scope>
    <source>
        <strain evidence="1">DBVPG 5303</strain>
    </source>
</reference>